<proteinExistence type="predicted"/>
<organism evidence="1">
    <name type="scientific">Anguilla anguilla</name>
    <name type="common">European freshwater eel</name>
    <name type="synonym">Muraena anguilla</name>
    <dbReference type="NCBI Taxonomy" id="7936"/>
    <lineage>
        <taxon>Eukaryota</taxon>
        <taxon>Metazoa</taxon>
        <taxon>Chordata</taxon>
        <taxon>Craniata</taxon>
        <taxon>Vertebrata</taxon>
        <taxon>Euteleostomi</taxon>
        <taxon>Actinopterygii</taxon>
        <taxon>Neopterygii</taxon>
        <taxon>Teleostei</taxon>
        <taxon>Anguilliformes</taxon>
        <taxon>Anguillidae</taxon>
        <taxon>Anguilla</taxon>
    </lineage>
</organism>
<reference evidence="1" key="2">
    <citation type="journal article" date="2015" name="Fish Shellfish Immunol.">
        <title>Early steps in the European eel (Anguilla anguilla)-Vibrio vulnificus interaction in the gills: Role of the RtxA13 toxin.</title>
        <authorList>
            <person name="Callol A."/>
            <person name="Pajuelo D."/>
            <person name="Ebbesson L."/>
            <person name="Teles M."/>
            <person name="MacKenzie S."/>
            <person name="Amaro C."/>
        </authorList>
    </citation>
    <scope>NUCLEOTIDE SEQUENCE</scope>
</reference>
<sequence>MWFCLLAPSLSGNVSDEVLPLRSAISCKVYLIVRLDRSKKCCIVHKPWQWYCCGPCCGYQDTVTDFQLRVNPSFNLYHIFIHSFIYSYIKLI</sequence>
<protein>
    <submittedName>
        <fullName evidence="1">Uncharacterized protein</fullName>
    </submittedName>
</protein>
<dbReference type="AlphaFoldDB" id="A0A0E9WDW4"/>
<dbReference type="EMBL" id="GBXM01020847">
    <property type="protein sequence ID" value="JAH87730.1"/>
    <property type="molecule type" value="Transcribed_RNA"/>
</dbReference>
<reference evidence="1" key="1">
    <citation type="submission" date="2014-11" db="EMBL/GenBank/DDBJ databases">
        <authorList>
            <person name="Amaro Gonzalez C."/>
        </authorList>
    </citation>
    <scope>NUCLEOTIDE SEQUENCE</scope>
</reference>
<evidence type="ECO:0000313" key="1">
    <source>
        <dbReference type="EMBL" id="JAH87730.1"/>
    </source>
</evidence>
<accession>A0A0E9WDW4</accession>
<name>A0A0E9WDW4_ANGAN</name>